<gene>
    <name evidence="3" type="ORF">BD626DRAFT_546527</name>
</gene>
<dbReference type="Gene3D" id="3.40.50.360">
    <property type="match status" value="1"/>
</dbReference>
<reference evidence="3 4" key="1">
    <citation type="journal article" date="2019" name="New Phytol.">
        <title>Comparative genomics reveals unique wood-decay strategies and fruiting body development in the Schizophyllaceae.</title>
        <authorList>
            <person name="Almasi E."/>
            <person name="Sahu N."/>
            <person name="Krizsan K."/>
            <person name="Balint B."/>
            <person name="Kovacs G.M."/>
            <person name="Kiss B."/>
            <person name="Cseklye J."/>
            <person name="Drula E."/>
            <person name="Henrissat B."/>
            <person name="Nagy I."/>
            <person name="Chovatia M."/>
            <person name="Adam C."/>
            <person name="LaButti K."/>
            <person name="Lipzen A."/>
            <person name="Riley R."/>
            <person name="Grigoriev I.V."/>
            <person name="Nagy L.G."/>
        </authorList>
    </citation>
    <scope>NUCLEOTIDE SEQUENCE [LARGE SCALE GENOMIC DNA]</scope>
    <source>
        <strain evidence="3 4">NL-1724</strain>
    </source>
</reference>
<protein>
    <submittedName>
        <fullName evidence="3">Flavo protein-like protein</fullName>
    </submittedName>
</protein>
<proteinExistence type="inferred from homology"/>
<evidence type="ECO:0000313" key="4">
    <source>
        <dbReference type="Proteomes" id="UP000320762"/>
    </source>
</evidence>
<dbReference type="InterPro" id="IPR008254">
    <property type="entry name" value="Flavodoxin/NO_synth"/>
</dbReference>
<dbReference type="PANTHER" id="PTHR30546:SF23">
    <property type="entry name" value="FLAVOPROTEIN-LIKE PROTEIN YCP4-RELATED"/>
    <property type="match status" value="1"/>
</dbReference>
<keyword evidence="4" id="KW-1185">Reference proteome</keyword>
<evidence type="ECO:0000259" key="2">
    <source>
        <dbReference type="PROSITE" id="PS50902"/>
    </source>
</evidence>
<dbReference type="InterPro" id="IPR029039">
    <property type="entry name" value="Flavoprotein-like_sf"/>
</dbReference>
<dbReference type="Proteomes" id="UP000320762">
    <property type="component" value="Unassembled WGS sequence"/>
</dbReference>
<dbReference type="SUPFAM" id="SSF52218">
    <property type="entry name" value="Flavoproteins"/>
    <property type="match status" value="1"/>
</dbReference>
<dbReference type="InterPro" id="IPR010089">
    <property type="entry name" value="Flavoprotein_WrbA-like"/>
</dbReference>
<dbReference type="InterPro" id="IPR005025">
    <property type="entry name" value="FMN_Rdtase-like_dom"/>
</dbReference>
<dbReference type="EMBL" id="VDMD01000004">
    <property type="protein sequence ID" value="TRM66200.1"/>
    <property type="molecule type" value="Genomic_DNA"/>
</dbReference>
<sequence length="203" mass="21772">MAPKVAVVIYTMYGHVGKLAEAVKSGVHAAGGASTIYQVPETLPKEILERMHAPPKPDYPIIDANTLTNYDGFLFGIPTRYGNFPGQWKAFWDTTGGLWSQGALSGKFCSAFVSTASQGGGQETTISNAMSTFVHHGMIFVPLGYSRVFNLLGNVEEVHGGSAWGAGTFAGGDGSRQPSPLELEVAKIQGQQFWETLSKHSFK</sequence>
<evidence type="ECO:0000256" key="1">
    <source>
        <dbReference type="ARBA" id="ARBA00006961"/>
    </source>
</evidence>
<feature type="domain" description="Flavodoxin-like" evidence="2">
    <location>
        <begin position="5"/>
        <end position="193"/>
    </location>
</feature>
<name>A0A550CN15_9AGAR</name>
<dbReference type="STRING" id="97359.A0A550CN15"/>
<organism evidence="3 4">
    <name type="scientific">Schizophyllum amplum</name>
    <dbReference type="NCBI Taxonomy" id="97359"/>
    <lineage>
        <taxon>Eukaryota</taxon>
        <taxon>Fungi</taxon>
        <taxon>Dikarya</taxon>
        <taxon>Basidiomycota</taxon>
        <taxon>Agaricomycotina</taxon>
        <taxon>Agaricomycetes</taxon>
        <taxon>Agaricomycetidae</taxon>
        <taxon>Agaricales</taxon>
        <taxon>Schizophyllaceae</taxon>
        <taxon>Schizophyllum</taxon>
    </lineage>
</organism>
<evidence type="ECO:0000313" key="3">
    <source>
        <dbReference type="EMBL" id="TRM66200.1"/>
    </source>
</evidence>
<dbReference type="OrthoDB" id="504689at2759"/>
<dbReference type="NCBIfam" id="NF002999">
    <property type="entry name" value="PRK03767.1"/>
    <property type="match status" value="1"/>
</dbReference>
<dbReference type="NCBIfam" id="TIGR01755">
    <property type="entry name" value="flav_wrbA"/>
    <property type="match status" value="1"/>
</dbReference>
<dbReference type="GO" id="GO:0010181">
    <property type="term" value="F:FMN binding"/>
    <property type="evidence" value="ECO:0007669"/>
    <property type="project" value="InterPro"/>
</dbReference>
<dbReference type="PANTHER" id="PTHR30546">
    <property type="entry name" value="FLAVODOXIN-RELATED PROTEIN WRBA-RELATED"/>
    <property type="match status" value="1"/>
</dbReference>
<dbReference type="GO" id="GO:0016020">
    <property type="term" value="C:membrane"/>
    <property type="evidence" value="ECO:0007669"/>
    <property type="project" value="TreeGrafter"/>
</dbReference>
<comment type="similarity">
    <text evidence="1">Belongs to the WrbA family.</text>
</comment>
<dbReference type="FunFam" id="3.40.50.360:FF:000001">
    <property type="entry name" value="NAD(P)H dehydrogenase (Quinone) FQR1-like"/>
    <property type="match status" value="1"/>
</dbReference>
<dbReference type="AlphaFoldDB" id="A0A550CN15"/>
<accession>A0A550CN15</accession>
<comment type="caution">
    <text evidence="3">The sequence shown here is derived from an EMBL/GenBank/DDBJ whole genome shotgun (WGS) entry which is preliminary data.</text>
</comment>
<dbReference type="Pfam" id="PF03358">
    <property type="entry name" value="FMN_red"/>
    <property type="match status" value="1"/>
</dbReference>
<dbReference type="PROSITE" id="PS50902">
    <property type="entry name" value="FLAVODOXIN_LIKE"/>
    <property type="match status" value="1"/>
</dbReference>
<dbReference type="GO" id="GO:0003955">
    <property type="term" value="F:NAD(P)H dehydrogenase (quinone) activity"/>
    <property type="evidence" value="ECO:0007669"/>
    <property type="project" value="InterPro"/>
</dbReference>